<evidence type="ECO:0000313" key="1">
    <source>
        <dbReference type="EnsemblMetazoa" id="CLYHEMP024119.1"/>
    </source>
</evidence>
<accession>A0A7M6DRD7</accession>
<dbReference type="EnsemblMetazoa" id="CLYHEMT010321.1">
    <property type="protein sequence ID" value="CLYHEMP010321.1"/>
    <property type="gene ID" value="CLYHEMG010321"/>
</dbReference>
<name>A0A7M6DRD7_9CNID</name>
<keyword evidence="2" id="KW-1185">Reference proteome</keyword>
<evidence type="ECO:0000313" key="2">
    <source>
        <dbReference type="Proteomes" id="UP000594262"/>
    </source>
</evidence>
<dbReference type="AlphaFoldDB" id="A0A7M6DRD7"/>
<protein>
    <submittedName>
        <fullName evidence="1">Uncharacterized protein</fullName>
    </submittedName>
</protein>
<dbReference type="EnsemblMetazoa" id="CLYHEMT024119.1">
    <property type="protein sequence ID" value="CLYHEMP024119.1"/>
    <property type="gene ID" value="CLYHEMG024119"/>
</dbReference>
<dbReference type="Proteomes" id="UP000594262">
    <property type="component" value="Unplaced"/>
</dbReference>
<reference evidence="1" key="1">
    <citation type="submission" date="2021-01" db="UniProtKB">
        <authorList>
            <consortium name="EnsemblMetazoa"/>
        </authorList>
    </citation>
    <scope>IDENTIFICATION</scope>
</reference>
<organism evidence="1 2">
    <name type="scientific">Clytia hemisphaerica</name>
    <dbReference type="NCBI Taxonomy" id="252671"/>
    <lineage>
        <taxon>Eukaryota</taxon>
        <taxon>Metazoa</taxon>
        <taxon>Cnidaria</taxon>
        <taxon>Hydrozoa</taxon>
        <taxon>Hydroidolina</taxon>
        <taxon>Leptothecata</taxon>
        <taxon>Obeliida</taxon>
        <taxon>Clytiidae</taxon>
        <taxon>Clytia</taxon>
    </lineage>
</organism>
<proteinExistence type="predicted"/>
<sequence>PIIKKAMNNIAMSSEAISLYKSAVKELEDAKILAPRKPMTKLEQDFLTLASYDICSGTFFSLAVKLASGKTCVYYFESGNFHGFMDDVGLIKLQKIFGEIHIPICCYSAQDIILKRKRNMSMFQNKRSKGIV</sequence>